<evidence type="ECO:0000313" key="1">
    <source>
        <dbReference type="EMBL" id="DAG05099.1"/>
    </source>
</evidence>
<proteinExistence type="predicted"/>
<dbReference type="EMBL" id="BK016250">
    <property type="protein sequence ID" value="DAG05099.1"/>
    <property type="molecule type" value="Genomic_DNA"/>
</dbReference>
<sequence length="348" mass="37611">MNIEKAKIYGVDKVGSSTPSALTRTDDAVGLSYTVGTTDIVSDFDRCYPWSDMQEVTDASGNVFIKIPKFYSKITKNSDGTYKHQISGIRYEGFSTLFVDGAGNELDYVLVGKYEGSGSSARVYSKSGATVLVNITCDNFRTGCKANGAGYQQYDFLIDLIIKELWLVEMKTTNSQSVMYGYANGNSAAVATGRTDAVKTPSGSEESNTDGKHACKYRGIENLWGNTFTWCDGISFSSEKVYVCTDPASYTAGKTASPYVYQGNRASGYDYIKKVEPLGRNPLIQYATEVGGSATTYFCDYANVGGSVLAVGGSWSNAADAGLWSWRGLFIPSDANSNIGGRLCYKPL</sequence>
<protein>
    <submittedName>
        <fullName evidence="1">Tail collar fiber protein</fullName>
    </submittedName>
</protein>
<name>A0A8S5VER4_9CAUD</name>
<reference evidence="1" key="1">
    <citation type="journal article" date="2021" name="Proc. Natl. Acad. Sci. U.S.A.">
        <title>A Catalog of Tens of Thousands of Viruses from Human Metagenomes Reveals Hidden Associations with Chronic Diseases.</title>
        <authorList>
            <person name="Tisza M.J."/>
            <person name="Buck C.B."/>
        </authorList>
    </citation>
    <scope>NUCLEOTIDE SEQUENCE</scope>
    <source>
        <strain evidence="1">CtE3x18</strain>
    </source>
</reference>
<accession>A0A8S5VER4</accession>
<organism evidence="1">
    <name type="scientific">Myoviridae sp. ctE3x18</name>
    <dbReference type="NCBI Taxonomy" id="2825059"/>
    <lineage>
        <taxon>Viruses</taxon>
        <taxon>Duplodnaviria</taxon>
        <taxon>Heunggongvirae</taxon>
        <taxon>Uroviricota</taxon>
        <taxon>Caudoviricetes</taxon>
    </lineage>
</organism>